<proteinExistence type="predicted"/>
<comment type="caution">
    <text evidence="2">The sequence shown here is derived from an EMBL/GenBank/DDBJ whole genome shotgun (WGS) entry which is preliminary data.</text>
</comment>
<dbReference type="EMBL" id="JARKIE010000012">
    <property type="protein sequence ID" value="KAJ7703746.1"/>
    <property type="molecule type" value="Genomic_DNA"/>
</dbReference>
<feature type="region of interest" description="Disordered" evidence="1">
    <location>
        <begin position="156"/>
        <end position="177"/>
    </location>
</feature>
<reference evidence="2" key="1">
    <citation type="submission" date="2023-03" db="EMBL/GenBank/DDBJ databases">
        <title>Massive genome expansion in bonnet fungi (Mycena s.s.) driven by repeated elements and novel gene families across ecological guilds.</title>
        <authorList>
            <consortium name="Lawrence Berkeley National Laboratory"/>
            <person name="Harder C.B."/>
            <person name="Miyauchi S."/>
            <person name="Viragh M."/>
            <person name="Kuo A."/>
            <person name="Thoen E."/>
            <person name="Andreopoulos B."/>
            <person name="Lu D."/>
            <person name="Skrede I."/>
            <person name="Drula E."/>
            <person name="Henrissat B."/>
            <person name="Morin E."/>
            <person name="Kohler A."/>
            <person name="Barry K."/>
            <person name="LaButti K."/>
            <person name="Morin E."/>
            <person name="Salamov A."/>
            <person name="Lipzen A."/>
            <person name="Mereny Z."/>
            <person name="Hegedus B."/>
            <person name="Baldrian P."/>
            <person name="Stursova M."/>
            <person name="Weitz H."/>
            <person name="Taylor A."/>
            <person name="Grigoriev I.V."/>
            <person name="Nagy L.G."/>
            <person name="Martin F."/>
            <person name="Kauserud H."/>
        </authorList>
    </citation>
    <scope>NUCLEOTIDE SEQUENCE</scope>
    <source>
        <strain evidence="2">CBHHK067</strain>
    </source>
</reference>
<feature type="region of interest" description="Disordered" evidence="1">
    <location>
        <begin position="277"/>
        <end position="317"/>
    </location>
</feature>
<feature type="region of interest" description="Disordered" evidence="1">
    <location>
        <begin position="77"/>
        <end position="140"/>
    </location>
</feature>
<dbReference type="Proteomes" id="UP001221757">
    <property type="component" value="Unassembled WGS sequence"/>
</dbReference>
<feature type="compositionally biased region" description="Gly residues" evidence="1">
    <location>
        <begin position="305"/>
        <end position="317"/>
    </location>
</feature>
<evidence type="ECO:0000313" key="3">
    <source>
        <dbReference type="Proteomes" id="UP001221757"/>
    </source>
</evidence>
<protein>
    <submittedName>
        <fullName evidence="2">Uncharacterized protein</fullName>
    </submittedName>
</protein>
<evidence type="ECO:0000256" key="1">
    <source>
        <dbReference type="SAM" id="MobiDB-lite"/>
    </source>
</evidence>
<feature type="compositionally biased region" description="Basic residues" evidence="1">
    <location>
        <begin position="196"/>
        <end position="210"/>
    </location>
</feature>
<gene>
    <name evidence="2" type="ORF">B0H17DRAFT_1194219</name>
</gene>
<evidence type="ECO:0000313" key="2">
    <source>
        <dbReference type="EMBL" id="KAJ7703746.1"/>
    </source>
</evidence>
<dbReference type="AlphaFoldDB" id="A0AAD7GRM8"/>
<name>A0AAD7GRM8_MYCRO</name>
<keyword evidence="3" id="KW-1185">Reference proteome</keyword>
<feature type="region of interest" description="Disordered" evidence="1">
    <location>
        <begin position="195"/>
        <end position="219"/>
    </location>
</feature>
<accession>A0AAD7GRM8</accession>
<feature type="compositionally biased region" description="Low complexity" evidence="1">
    <location>
        <begin position="79"/>
        <end position="91"/>
    </location>
</feature>
<feature type="compositionally biased region" description="Polar residues" evidence="1">
    <location>
        <begin position="126"/>
        <end position="139"/>
    </location>
</feature>
<sequence>MILLEGRLADADKDDAAADADAISLHSHFGPRGRRRPPPRTPRHIALWGFSLFESGRPERARADLCRRARRRARKEMQRFAAAAASHSPHSPHTEFEGFPGSGGPATPSPSAHRGIPAPFLPQPPAIQSGSQSQANTQRAAADFDGLSYARLAPRASAAGGSGSRSSGRSSNSGSGAGYSASAAGYECVGAPRYVGGKKKRSKSGRRGTKCKSSATSSTLASPRAEEFGAFASAGPLKSPTAFEGAALEEGGDDFDGTLGFSAREGAPSFAEGAFDGVPGSLDGLPREALSSPGLSRGFSRGRGKSGGGGGAFLANA</sequence>
<organism evidence="2 3">
    <name type="scientific">Mycena rosella</name>
    <name type="common">Pink bonnet</name>
    <name type="synonym">Agaricus rosellus</name>
    <dbReference type="NCBI Taxonomy" id="1033263"/>
    <lineage>
        <taxon>Eukaryota</taxon>
        <taxon>Fungi</taxon>
        <taxon>Dikarya</taxon>
        <taxon>Basidiomycota</taxon>
        <taxon>Agaricomycotina</taxon>
        <taxon>Agaricomycetes</taxon>
        <taxon>Agaricomycetidae</taxon>
        <taxon>Agaricales</taxon>
        <taxon>Marasmiineae</taxon>
        <taxon>Mycenaceae</taxon>
        <taxon>Mycena</taxon>
    </lineage>
</organism>